<dbReference type="EMBL" id="UZAM01001397">
    <property type="protein sequence ID" value="VDO84254.1"/>
    <property type="molecule type" value="Genomic_DNA"/>
</dbReference>
<protein>
    <submittedName>
        <fullName evidence="1 3">Uncharacterized protein</fullName>
    </submittedName>
</protein>
<organism evidence="3">
    <name type="scientific">Soboliphyme baturini</name>
    <dbReference type="NCBI Taxonomy" id="241478"/>
    <lineage>
        <taxon>Eukaryota</taxon>
        <taxon>Metazoa</taxon>
        <taxon>Ecdysozoa</taxon>
        <taxon>Nematoda</taxon>
        <taxon>Enoplea</taxon>
        <taxon>Dorylaimia</taxon>
        <taxon>Dioctophymatida</taxon>
        <taxon>Dioctophymatoidea</taxon>
        <taxon>Soboliphymatidae</taxon>
        <taxon>Soboliphyme</taxon>
    </lineage>
</organism>
<reference evidence="3" key="1">
    <citation type="submission" date="2016-06" db="UniProtKB">
        <authorList>
            <consortium name="WormBaseParasite"/>
        </authorList>
    </citation>
    <scope>IDENTIFICATION</scope>
</reference>
<evidence type="ECO:0000313" key="3">
    <source>
        <dbReference type="WBParaSite" id="SBAD_0000051901-mRNA-1"/>
    </source>
</evidence>
<proteinExistence type="predicted"/>
<name>A0A183IA53_9BILA</name>
<sequence length="177" mass="19786">MRVNKVNGRRLPRVHKLESRSKSEDLTFSCDLSTKQRDQVNGSCDEVLKAGTVVGDSADNIQEAKMCLDRLLDSVTSATKRCLSFGGRSRPPCWSGNCRHMSVGNCVRRDRRGREQALNTGRKIKRKLSYPLCDSVGSGGGCGTGNAPFVKLRADYLFHNRRKLCDSFKRILPSRYS</sequence>
<dbReference type="Proteomes" id="UP000270296">
    <property type="component" value="Unassembled WGS sequence"/>
</dbReference>
<evidence type="ECO:0000313" key="1">
    <source>
        <dbReference type="EMBL" id="VDO84254.1"/>
    </source>
</evidence>
<reference evidence="1 2" key="2">
    <citation type="submission" date="2018-11" db="EMBL/GenBank/DDBJ databases">
        <authorList>
            <consortium name="Pathogen Informatics"/>
        </authorList>
    </citation>
    <scope>NUCLEOTIDE SEQUENCE [LARGE SCALE GENOMIC DNA]</scope>
</reference>
<accession>A0A183IA53</accession>
<keyword evidence="2" id="KW-1185">Reference proteome</keyword>
<evidence type="ECO:0000313" key="2">
    <source>
        <dbReference type="Proteomes" id="UP000270296"/>
    </source>
</evidence>
<dbReference type="WBParaSite" id="SBAD_0000051901-mRNA-1">
    <property type="protein sequence ID" value="SBAD_0000051901-mRNA-1"/>
    <property type="gene ID" value="SBAD_0000051901"/>
</dbReference>
<dbReference type="AlphaFoldDB" id="A0A183IA53"/>
<gene>
    <name evidence="1" type="ORF">SBAD_LOCUS497</name>
</gene>